<dbReference type="PANTHER" id="PTHR30575">
    <property type="entry name" value="PEPTIDASE M20"/>
    <property type="match status" value="1"/>
</dbReference>
<evidence type="ECO:0000313" key="2">
    <source>
        <dbReference type="EMBL" id="QQZ07695.1"/>
    </source>
</evidence>
<evidence type="ECO:0000259" key="1">
    <source>
        <dbReference type="Pfam" id="PF07687"/>
    </source>
</evidence>
<dbReference type="Gene3D" id="3.40.630.10">
    <property type="entry name" value="Zn peptidases"/>
    <property type="match status" value="1"/>
</dbReference>
<dbReference type="PIRSF" id="PIRSF005962">
    <property type="entry name" value="Pept_M20D_amidohydro"/>
    <property type="match status" value="1"/>
</dbReference>
<dbReference type="InterPro" id="IPR052030">
    <property type="entry name" value="Peptidase_M20/M20A_hydrolases"/>
</dbReference>
<dbReference type="InterPro" id="IPR017439">
    <property type="entry name" value="Amidohydrolase"/>
</dbReference>
<proteinExistence type="predicted"/>
<feature type="domain" description="Peptidase M20 dimerisation" evidence="1">
    <location>
        <begin position="219"/>
        <end position="308"/>
    </location>
</feature>
<dbReference type="EMBL" id="CP065425">
    <property type="protein sequence ID" value="QQZ07695.1"/>
    <property type="molecule type" value="Genomic_DNA"/>
</dbReference>
<dbReference type="InterPro" id="IPR002933">
    <property type="entry name" value="Peptidase_M20"/>
</dbReference>
<name>A0ABX7DX50_9BACI</name>
<dbReference type="Pfam" id="PF01546">
    <property type="entry name" value="Peptidase_M20"/>
    <property type="match status" value="1"/>
</dbReference>
<organism evidence="2 3">
    <name type="scientific">Heyndrickxia vini</name>
    <dbReference type="NCBI Taxonomy" id="1476025"/>
    <lineage>
        <taxon>Bacteria</taxon>
        <taxon>Bacillati</taxon>
        <taxon>Bacillota</taxon>
        <taxon>Bacilli</taxon>
        <taxon>Bacillales</taxon>
        <taxon>Bacillaceae</taxon>
        <taxon>Heyndrickxia</taxon>
    </lineage>
</organism>
<dbReference type="NCBIfam" id="TIGR01891">
    <property type="entry name" value="amidohydrolases"/>
    <property type="match status" value="1"/>
</dbReference>
<dbReference type="InterPro" id="IPR036264">
    <property type="entry name" value="Bact_exopeptidase_dim_dom"/>
</dbReference>
<dbReference type="InterPro" id="IPR011650">
    <property type="entry name" value="Peptidase_M20_dimer"/>
</dbReference>
<keyword evidence="3" id="KW-1185">Reference proteome</keyword>
<gene>
    <name evidence="2" type="ORF">I5776_11365</name>
</gene>
<dbReference type="Pfam" id="PF07687">
    <property type="entry name" value="M20_dimer"/>
    <property type="match status" value="1"/>
</dbReference>
<dbReference type="PANTHER" id="PTHR30575:SF3">
    <property type="entry name" value="PEPTIDASE M20 DIMERISATION DOMAIN-CONTAINING PROTEIN"/>
    <property type="match status" value="1"/>
</dbReference>
<protein>
    <submittedName>
        <fullName evidence="2">Amidohydrolase</fullName>
    </submittedName>
</protein>
<reference evidence="2 3" key="1">
    <citation type="submission" date="2020-11" db="EMBL/GenBank/DDBJ databases">
        <title>Taxonomic evaluation of the Bacillus sporothermodurans group of bacteria based on whole genome sequences.</title>
        <authorList>
            <person name="Fiedler G."/>
            <person name="Herbstmann A.-D."/>
            <person name="Doll E."/>
            <person name="Wenning M."/>
            <person name="Brinks E."/>
            <person name="Kabisch J."/>
            <person name="Breitenwieser F."/>
            <person name="Lappann M."/>
            <person name="Boehnlein C."/>
            <person name="Franz C."/>
        </authorList>
    </citation>
    <scope>NUCLEOTIDE SEQUENCE [LARGE SCALE GENOMIC DNA]</scope>
    <source>
        <strain evidence="2 3">JCM 19841</strain>
    </source>
</reference>
<dbReference type="RefSeq" id="WP_202776530.1">
    <property type="nucleotide sequence ID" value="NZ_CP065425.1"/>
</dbReference>
<dbReference type="Proteomes" id="UP000595691">
    <property type="component" value="Chromosome"/>
</dbReference>
<evidence type="ECO:0000313" key="3">
    <source>
        <dbReference type="Proteomes" id="UP000595691"/>
    </source>
</evidence>
<dbReference type="SUPFAM" id="SSF53187">
    <property type="entry name" value="Zn-dependent exopeptidases"/>
    <property type="match status" value="1"/>
</dbReference>
<accession>A0ABX7DX50</accession>
<sequence length="428" mass="46300">MVDLIELRRDLHQHPEVGFTEFRTAGKVIELLKSFNIKVNYGKEVMDGASRRGVPDEEILEQAYERALKDGANPEIIEKMKGGYTAVIGEIEGNQPGPVVAFRFDMDALPILESTEEDHVPAAQNFRSKYKGNMHACGHDGHTTTGIGLAEKLSKGDFPGKVKLIFQPAEEGVRGAYSLVQKGILDDVDYLYCYHLGVGVPLGEFHGGTGGFLATTKLRADFTGTAAHAGASPEHGRNALLAAATATLNIHAIPRFSEADTRVNVGVLQSGAAANIIPEHAKLILETRSSSEKVNKELVKRVESIVKSSADMQGVTAEIEVIGGAIPINCDKELVDLAQQEAQHIPGFKTISQGSSDSALGSEDASYMIHRVQENGGKATYMVVGVDHPAPHHHPKFDIQEEALFNAVSLLERLARRTLSEKKVVVTK</sequence>
<dbReference type="SUPFAM" id="SSF55031">
    <property type="entry name" value="Bacterial exopeptidase dimerisation domain"/>
    <property type="match status" value="1"/>
</dbReference>